<feature type="domain" description="Calcineurin-like phosphoesterase" evidence="1">
    <location>
        <begin position="104"/>
        <end position="281"/>
    </location>
</feature>
<dbReference type="Gene3D" id="3.60.21.10">
    <property type="match status" value="1"/>
</dbReference>
<dbReference type="Pfam" id="PF00149">
    <property type="entry name" value="Metallophos"/>
    <property type="match status" value="1"/>
</dbReference>
<sequence length="336" mass="37144">MSWFKTTKSKKSFSMIRTISAVLVLGVLVLLVAESAKYLYVAQVPKSVSSKIDPSVDKLASVLGEAKTSLGSLYTIGNIFTKDTDEGITSRNSISSEDGGEIVLKIAVFSDSHNDLENLKKALEKVKSLEIAKLVFLGDYTDYGDEMSLKKSKEVMDQAGVDYVSLPGDHDIAETRDESNFVKVFGKTYGVWGQDGFEFMYFDNSKNFTAINSKAIIWFKNNISGVDFLFLSQPLATSDMSRVMGIIDGIKDEVVYAQNKELLDLVRSSKVRVIMAGDLHSSSHFVDPIKPDLQHYSVGAVLKSQSLEKLNLQSPRFAVLEIFSDDSYSVDDVTLD</sequence>
<evidence type="ECO:0000313" key="3">
    <source>
        <dbReference type="Proteomes" id="UP000231252"/>
    </source>
</evidence>
<dbReference type="SUPFAM" id="SSF56300">
    <property type="entry name" value="Metallo-dependent phosphatases"/>
    <property type="match status" value="1"/>
</dbReference>
<protein>
    <recommendedName>
        <fullName evidence="1">Calcineurin-like phosphoesterase domain-containing protein</fullName>
    </recommendedName>
</protein>
<organism evidence="2 3">
    <name type="scientific">candidate division WWE3 bacterium CG08_land_8_20_14_0_20_41_10</name>
    <dbReference type="NCBI Taxonomy" id="1975085"/>
    <lineage>
        <taxon>Bacteria</taxon>
        <taxon>Katanobacteria</taxon>
    </lineage>
</organism>
<dbReference type="CDD" id="cd00838">
    <property type="entry name" value="MPP_superfamily"/>
    <property type="match status" value="1"/>
</dbReference>
<dbReference type="InterPro" id="IPR004843">
    <property type="entry name" value="Calcineurin-like_PHP"/>
</dbReference>
<proteinExistence type="predicted"/>
<name>A0A2H0XC96_UNCKA</name>
<dbReference type="AlphaFoldDB" id="A0A2H0XC96"/>
<dbReference type="EMBL" id="PEYU01000025">
    <property type="protein sequence ID" value="PIS22536.1"/>
    <property type="molecule type" value="Genomic_DNA"/>
</dbReference>
<evidence type="ECO:0000259" key="1">
    <source>
        <dbReference type="Pfam" id="PF00149"/>
    </source>
</evidence>
<evidence type="ECO:0000313" key="2">
    <source>
        <dbReference type="EMBL" id="PIS22536.1"/>
    </source>
</evidence>
<accession>A0A2H0XC96</accession>
<comment type="caution">
    <text evidence="2">The sequence shown here is derived from an EMBL/GenBank/DDBJ whole genome shotgun (WGS) entry which is preliminary data.</text>
</comment>
<dbReference type="InterPro" id="IPR029052">
    <property type="entry name" value="Metallo-depent_PP-like"/>
</dbReference>
<gene>
    <name evidence="2" type="ORF">COT50_01335</name>
</gene>
<reference evidence="3" key="1">
    <citation type="submission" date="2017-09" db="EMBL/GenBank/DDBJ databases">
        <title>Depth-based differentiation of microbial function through sediment-hosted aquifers and enrichment of novel symbionts in the deep terrestrial subsurface.</title>
        <authorList>
            <person name="Probst A.J."/>
            <person name="Ladd B."/>
            <person name="Jarett J.K."/>
            <person name="Geller-Mcgrath D.E."/>
            <person name="Sieber C.M.K."/>
            <person name="Emerson J.B."/>
            <person name="Anantharaman K."/>
            <person name="Thomas B.C."/>
            <person name="Malmstrom R."/>
            <person name="Stieglmeier M."/>
            <person name="Klingl A."/>
            <person name="Woyke T."/>
            <person name="Ryan C.M."/>
            <person name="Banfield J.F."/>
        </authorList>
    </citation>
    <scope>NUCLEOTIDE SEQUENCE [LARGE SCALE GENOMIC DNA]</scope>
</reference>
<dbReference type="GO" id="GO:0016787">
    <property type="term" value="F:hydrolase activity"/>
    <property type="evidence" value="ECO:0007669"/>
    <property type="project" value="InterPro"/>
</dbReference>
<dbReference type="Proteomes" id="UP000231252">
    <property type="component" value="Unassembled WGS sequence"/>
</dbReference>